<evidence type="ECO:0008006" key="3">
    <source>
        <dbReference type="Google" id="ProtNLM"/>
    </source>
</evidence>
<organism evidence="2">
    <name type="scientific">marine sediment metagenome</name>
    <dbReference type="NCBI Taxonomy" id="412755"/>
    <lineage>
        <taxon>unclassified sequences</taxon>
        <taxon>metagenomes</taxon>
        <taxon>ecological metagenomes</taxon>
    </lineage>
</organism>
<proteinExistence type="predicted"/>
<sequence>MLSGGPPEDTTSQLERFSGLNDEGVLTEEEFQ</sequence>
<comment type="caution">
    <text evidence="2">The sequence shown here is derived from an EMBL/GenBank/DDBJ whole genome shotgun (WGS) entry which is preliminary data.</text>
</comment>
<feature type="non-terminal residue" evidence="2">
    <location>
        <position position="32"/>
    </location>
</feature>
<gene>
    <name evidence="2" type="ORF">S06H3_50288</name>
</gene>
<name>X1PSL1_9ZZZZ</name>
<evidence type="ECO:0000256" key="1">
    <source>
        <dbReference type="SAM" id="MobiDB-lite"/>
    </source>
</evidence>
<evidence type="ECO:0000313" key="2">
    <source>
        <dbReference type="EMBL" id="GAI42075.1"/>
    </source>
</evidence>
<reference evidence="2" key="1">
    <citation type="journal article" date="2014" name="Front. Microbiol.">
        <title>High frequency of phylogenetically diverse reductive dehalogenase-homologous genes in deep subseafloor sedimentary metagenomes.</title>
        <authorList>
            <person name="Kawai M."/>
            <person name="Futagami T."/>
            <person name="Toyoda A."/>
            <person name="Takaki Y."/>
            <person name="Nishi S."/>
            <person name="Hori S."/>
            <person name="Arai W."/>
            <person name="Tsubouchi T."/>
            <person name="Morono Y."/>
            <person name="Uchiyama I."/>
            <person name="Ito T."/>
            <person name="Fujiyama A."/>
            <person name="Inagaki F."/>
            <person name="Takami H."/>
        </authorList>
    </citation>
    <scope>NUCLEOTIDE SEQUENCE</scope>
    <source>
        <strain evidence="2">Expedition CK06-06</strain>
    </source>
</reference>
<dbReference type="AlphaFoldDB" id="X1PSL1"/>
<dbReference type="EMBL" id="BARV01031829">
    <property type="protein sequence ID" value="GAI42075.1"/>
    <property type="molecule type" value="Genomic_DNA"/>
</dbReference>
<protein>
    <recommendedName>
        <fullName evidence="3">EF-hand domain-containing protein</fullName>
    </recommendedName>
</protein>
<accession>X1PSL1</accession>
<feature type="region of interest" description="Disordered" evidence="1">
    <location>
        <begin position="1"/>
        <end position="32"/>
    </location>
</feature>